<evidence type="ECO:0000259" key="4">
    <source>
        <dbReference type="PROSITE" id="PS50158"/>
    </source>
</evidence>
<feature type="compositionally biased region" description="Basic residues" evidence="3">
    <location>
        <begin position="211"/>
        <end position="241"/>
    </location>
</feature>
<proteinExistence type="predicted"/>
<protein>
    <recommendedName>
        <fullName evidence="4">CCHC-type domain-containing protein</fullName>
    </recommendedName>
</protein>
<evidence type="ECO:0000313" key="5">
    <source>
        <dbReference type="EMBL" id="KAK7025593.1"/>
    </source>
</evidence>
<feature type="compositionally biased region" description="Acidic residues" evidence="3">
    <location>
        <begin position="797"/>
        <end position="809"/>
    </location>
</feature>
<dbReference type="InterPro" id="IPR036875">
    <property type="entry name" value="Znf_CCHC_sf"/>
</dbReference>
<feature type="compositionally biased region" description="Basic and acidic residues" evidence="3">
    <location>
        <begin position="582"/>
        <end position="591"/>
    </location>
</feature>
<feature type="domain" description="CCHC-type" evidence="4">
    <location>
        <begin position="689"/>
        <end position="705"/>
    </location>
</feature>
<feature type="compositionally biased region" description="Acidic residues" evidence="3">
    <location>
        <begin position="364"/>
        <end position="374"/>
    </location>
</feature>
<organism evidence="5 6">
    <name type="scientific">Paramarasmius palmivorus</name>
    <dbReference type="NCBI Taxonomy" id="297713"/>
    <lineage>
        <taxon>Eukaryota</taxon>
        <taxon>Fungi</taxon>
        <taxon>Dikarya</taxon>
        <taxon>Basidiomycota</taxon>
        <taxon>Agaricomycotina</taxon>
        <taxon>Agaricomycetes</taxon>
        <taxon>Agaricomycetidae</taxon>
        <taxon>Agaricales</taxon>
        <taxon>Marasmiineae</taxon>
        <taxon>Marasmiaceae</taxon>
        <taxon>Paramarasmius</taxon>
    </lineage>
</organism>
<feature type="compositionally biased region" description="Polar residues" evidence="3">
    <location>
        <begin position="625"/>
        <end position="639"/>
    </location>
</feature>
<feature type="compositionally biased region" description="Low complexity" evidence="3">
    <location>
        <begin position="770"/>
        <end position="787"/>
    </location>
</feature>
<dbReference type="Gene3D" id="4.10.60.10">
    <property type="entry name" value="Zinc finger, CCHC-type"/>
    <property type="match status" value="1"/>
</dbReference>
<keyword evidence="6" id="KW-1185">Reference proteome</keyword>
<name>A0AAW0BGY4_9AGAR</name>
<feature type="compositionally biased region" description="Basic and acidic residues" evidence="3">
    <location>
        <begin position="36"/>
        <end position="48"/>
    </location>
</feature>
<dbReference type="Proteomes" id="UP001383192">
    <property type="component" value="Unassembled WGS sequence"/>
</dbReference>
<keyword evidence="2" id="KW-0863">Zinc-finger</keyword>
<feature type="compositionally biased region" description="Basic and acidic residues" evidence="3">
    <location>
        <begin position="242"/>
        <end position="255"/>
    </location>
</feature>
<accession>A0AAW0BGY4</accession>
<keyword evidence="1" id="KW-0507">mRNA processing</keyword>
<feature type="compositionally biased region" description="Basic and acidic residues" evidence="3">
    <location>
        <begin position="857"/>
        <end position="866"/>
    </location>
</feature>
<feature type="region of interest" description="Disordered" evidence="3">
    <location>
        <begin position="704"/>
        <end position="723"/>
    </location>
</feature>
<dbReference type="InterPro" id="IPR001878">
    <property type="entry name" value="Znf_CCHC"/>
</dbReference>
<sequence>MIPKPHVGKRDIPAGNSNESSFTAPTGDDNEGPWTEVRRRTKSLDDLRRKKSNKNQLRFNVPIDYLSEEQASTVRAAEENLTPAQRAAIDMRNRNLQARVEDASDSSDSEPTPGPSSKPSNAISKGKFADRENEIDDEELDPQAQRAALESWNAVRDVEQQAHAQPKASQPAKKQVNESVKQSDSNVPKETKKPKAAEPEADASDCNDIKKTKKGKRKTKKCSKRSRSKSPKRRSKKNKSRERKERKSKEDDTHLKPMSSHHERKLKDAMRGRSGTPGTPRASDYAAQPANQLPDTSFLAQALNGSSKKRRSRERVSKKRRDAKKRKEFSSSSSSSLGDDDGEGGSSGGSSSSSSSSSSSTSSSDDDSGSDSDSSESSTSSGTSSSSDSSDSRRARRKKNKRKSYRKRKQTRLIKPVPPPTYDGTADAERFHTWLMRMIQYCEEGNVPRDQQVMLASHYLRGRALSFFIQKVSRNHSRWRILDFAKELFNYCFPANYRNLQRDRLRRCFQNDRSVLEYVYELEMLYNLVGITSKREMVIKLWDGFNAHMRRELHREKLNKDVHSWDEIVRAAELVEMAEFEMAPRGKDKPKSNPGTKPENSNSNDVRNVPRHDHKSQKKGKWNGDQKTPQFQQGSSRGPSRTPAPTFRQGSAYGNSYRDGGRGKSSTPQPNKGKVLTEAKKNELVAQNRCFICEEPGHMARNCPQNNTVKSNRKGPPGLSSNALGFDVDDLEMDPLGETTQMHLNFLTPDDLLEPFISDEEINEIFNAVTSENSSNDSLSDTNSETDSIPDLQAVSDTDDDWSDSDSGEESSTPRPSQGYDSETEFSDEYHSAQSYFSPDSEDDEQSVLNNSSSRYVDSDNDVRIPDDGRYHRHLFPACQYTAYINDYKAKPDFQPTIEHEEPPFDLNTFLEERSDGKNKYVWANEAKNEFGYPDSPWSDFHLHGKIDPTWRPPCMGDVISEAAQFVLHHYAPYPGDDFYWGSTTSFRFDVVPVNEEFYQINDFESRHEAVLVPTDLLLTPGFQLATWYAKRRADACGITYVDSGFKGLVNRMGDVYAQGLTLRLAQGIQSYPTPQLETSVRNRFFVRPNYKRETYRIFDRAERIGKEIPIDNIINHSFDVVSWWYEIIQDARTRFKPQKPVVGHPQQRKVHAEDMYKLRLRQEKVRRRHAYQMRKMGDVLARALEDRLEASCPYPGDPEQYKIDSSSRFVAWTSPESRRRVNVIDRERNLRCQFLTSRLMRPGFKPGESWACRLADEDDIPEFVDMDYPRMGKVLAIAAREKLTKFVPYPSDVHIPREEWYMVYRNPDKQSEFVIEDCVRKFTVKISERHLLNPKFDLPNWYRKHVEHAEGFSANLRMSSRGN</sequence>
<feature type="compositionally biased region" description="Basic residues" evidence="3">
    <location>
        <begin position="612"/>
        <end position="621"/>
    </location>
</feature>
<feature type="region of interest" description="Disordered" evidence="3">
    <location>
        <begin position="90"/>
        <end position="425"/>
    </location>
</feature>
<feature type="region of interest" description="Disordered" evidence="3">
    <location>
        <begin position="769"/>
        <end position="866"/>
    </location>
</feature>
<dbReference type="GO" id="GO:0006397">
    <property type="term" value="P:mRNA processing"/>
    <property type="evidence" value="ECO:0007669"/>
    <property type="project" value="UniProtKB-KW"/>
</dbReference>
<comment type="caution">
    <text evidence="5">The sequence shown here is derived from an EMBL/GenBank/DDBJ whole genome shotgun (WGS) entry which is preliminary data.</text>
</comment>
<feature type="compositionally biased region" description="Polar residues" evidence="3">
    <location>
        <begin position="289"/>
        <end position="305"/>
    </location>
</feature>
<evidence type="ECO:0000256" key="2">
    <source>
        <dbReference type="PROSITE-ProRule" id="PRU00047"/>
    </source>
</evidence>
<dbReference type="SUPFAM" id="SSF57756">
    <property type="entry name" value="Retrovirus zinc finger-like domains"/>
    <property type="match status" value="1"/>
</dbReference>
<feature type="region of interest" description="Disordered" evidence="3">
    <location>
        <begin position="580"/>
        <end position="674"/>
    </location>
</feature>
<keyword evidence="2" id="KW-0862">Zinc</keyword>
<evidence type="ECO:0000256" key="1">
    <source>
        <dbReference type="ARBA" id="ARBA00022664"/>
    </source>
</evidence>
<dbReference type="EMBL" id="JAYKXP010000111">
    <property type="protein sequence ID" value="KAK7025593.1"/>
    <property type="molecule type" value="Genomic_DNA"/>
</dbReference>
<feature type="compositionally biased region" description="Polar residues" evidence="3">
    <location>
        <begin position="593"/>
        <end position="606"/>
    </location>
</feature>
<feature type="compositionally biased region" description="Polar residues" evidence="3">
    <location>
        <begin position="847"/>
        <end position="856"/>
    </location>
</feature>
<feature type="compositionally biased region" description="Low complexity" evidence="3">
    <location>
        <begin position="375"/>
        <end position="389"/>
    </location>
</feature>
<gene>
    <name evidence="5" type="ORF">VNI00_015886</name>
</gene>
<dbReference type="GO" id="GO:0008270">
    <property type="term" value="F:zinc ion binding"/>
    <property type="evidence" value="ECO:0007669"/>
    <property type="project" value="UniProtKB-KW"/>
</dbReference>
<dbReference type="PROSITE" id="PS50158">
    <property type="entry name" value="ZF_CCHC"/>
    <property type="match status" value="1"/>
</dbReference>
<evidence type="ECO:0000313" key="6">
    <source>
        <dbReference type="Proteomes" id="UP001383192"/>
    </source>
</evidence>
<feature type="compositionally biased region" description="Polar residues" evidence="3">
    <location>
        <begin position="15"/>
        <end position="24"/>
    </location>
</feature>
<feature type="region of interest" description="Disordered" evidence="3">
    <location>
        <begin position="1"/>
        <end position="60"/>
    </location>
</feature>
<dbReference type="GO" id="GO:0003676">
    <property type="term" value="F:nucleic acid binding"/>
    <property type="evidence" value="ECO:0007669"/>
    <property type="project" value="InterPro"/>
</dbReference>
<feature type="compositionally biased region" description="Low complexity" evidence="3">
    <location>
        <begin position="349"/>
        <end position="363"/>
    </location>
</feature>
<feature type="compositionally biased region" description="Basic residues" evidence="3">
    <location>
        <begin position="307"/>
        <end position="327"/>
    </location>
</feature>
<evidence type="ECO:0000256" key="3">
    <source>
        <dbReference type="SAM" id="MobiDB-lite"/>
    </source>
</evidence>
<feature type="compositionally biased region" description="Basic residues" evidence="3">
    <location>
        <begin position="394"/>
        <end position="412"/>
    </location>
</feature>
<dbReference type="Pfam" id="PF00098">
    <property type="entry name" value="zf-CCHC"/>
    <property type="match status" value="1"/>
</dbReference>
<feature type="compositionally biased region" description="Basic and acidic residues" evidence="3">
    <location>
        <begin position="187"/>
        <end position="198"/>
    </location>
</feature>
<keyword evidence="2" id="KW-0479">Metal-binding</keyword>
<reference evidence="5 6" key="1">
    <citation type="submission" date="2024-01" db="EMBL/GenBank/DDBJ databases">
        <title>A draft genome for a cacao thread blight-causing isolate of Paramarasmius palmivorus.</title>
        <authorList>
            <person name="Baruah I.K."/>
            <person name="Bukari Y."/>
            <person name="Amoako-Attah I."/>
            <person name="Meinhardt L.W."/>
            <person name="Bailey B.A."/>
            <person name="Cohen S.P."/>
        </authorList>
    </citation>
    <scope>NUCLEOTIDE SEQUENCE [LARGE SCALE GENOMIC DNA]</scope>
    <source>
        <strain evidence="5 6">GH-12</strain>
    </source>
</reference>
<dbReference type="SMART" id="SM00343">
    <property type="entry name" value="ZnF_C2HC"/>
    <property type="match status" value="1"/>
</dbReference>
<feature type="compositionally biased region" description="Polar residues" evidence="3">
    <location>
        <begin position="177"/>
        <end position="186"/>
    </location>
</feature>